<dbReference type="AlphaFoldDB" id="A0A139GX03"/>
<organism evidence="2 3">
    <name type="scientific">Pseudocercospora eumusae</name>
    <dbReference type="NCBI Taxonomy" id="321146"/>
    <lineage>
        <taxon>Eukaryota</taxon>
        <taxon>Fungi</taxon>
        <taxon>Dikarya</taxon>
        <taxon>Ascomycota</taxon>
        <taxon>Pezizomycotina</taxon>
        <taxon>Dothideomycetes</taxon>
        <taxon>Dothideomycetidae</taxon>
        <taxon>Mycosphaerellales</taxon>
        <taxon>Mycosphaerellaceae</taxon>
        <taxon>Pseudocercospora</taxon>
    </lineage>
</organism>
<feature type="region of interest" description="Disordered" evidence="1">
    <location>
        <begin position="146"/>
        <end position="179"/>
    </location>
</feature>
<dbReference type="EMBL" id="LFZN01000265">
    <property type="protein sequence ID" value="KXS94710.1"/>
    <property type="molecule type" value="Genomic_DNA"/>
</dbReference>
<accession>A0A139GX03</accession>
<sequence>MAHTKEHHSAATEKRKKKNASHKQMPQPPNDSTMPRQPTIAQPRILTSDNPSDAFRAGHGISKLDILAAAAESRHYSQSQTTEGYTIANTTNDTERHPTHSDAVDKVQLPLDTSTNETLHLPPIHTITSTNEKLHLPSIRTITSSLPASGSASSPISISSSPASTPAPIAAAPGPAPPSVISSTSILPPAPPTIISSTSIFPPSWKPVPKNNISLTTALDHPVTHKISLPPPQESVHLTCGNGWGRKYAVLPTGFGGLGLARGEEEGARDELFWRAGFVGWEQTLEMARYWRTRQERKKGGEEVVREVENWKKRHVERWQGRD</sequence>
<keyword evidence="3" id="KW-1185">Reference proteome</keyword>
<dbReference type="Proteomes" id="UP000070133">
    <property type="component" value="Unassembled WGS sequence"/>
</dbReference>
<protein>
    <submittedName>
        <fullName evidence="2">Uncharacterized protein</fullName>
    </submittedName>
</protein>
<evidence type="ECO:0000313" key="3">
    <source>
        <dbReference type="Proteomes" id="UP000070133"/>
    </source>
</evidence>
<name>A0A139GX03_9PEZI</name>
<proteinExistence type="predicted"/>
<feature type="compositionally biased region" description="Polar residues" evidence="1">
    <location>
        <begin position="30"/>
        <end position="51"/>
    </location>
</feature>
<evidence type="ECO:0000256" key="1">
    <source>
        <dbReference type="SAM" id="MobiDB-lite"/>
    </source>
</evidence>
<reference evidence="2 3" key="1">
    <citation type="submission" date="2015-07" db="EMBL/GenBank/DDBJ databases">
        <title>Comparative genomics of the Sigatoka disease complex on banana suggests a link between parallel evolutionary changes in Pseudocercospora fijiensis and Pseudocercospora eumusae and increased virulence on the banana host.</title>
        <authorList>
            <person name="Chang T.-C."/>
            <person name="Salvucci A."/>
            <person name="Crous P.W."/>
            <person name="Stergiopoulos I."/>
        </authorList>
    </citation>
    <scope>NUCLEOTIDE SEQUENCE [LARGE SCALE GENOMIC DNA]</scope>
    <source>
        <strain evidence="2 3">CBS 114824</strain>
    </source>
</reference>
<gene>
    <name evidence="2" type="ORF">AC578_3855</name>
</gene>
<evidence type="ECO:0000313" key="2">
    <source>
        <dbReference type="EMBL" id="KXS94710.1"/>
    </source>
</evidence>
<feature type="region of interest" description="Disordered" evidence="1">
    <location>
        <begin position="1"/>
        <end position="57"/>
    </location>
</feature>
<comment type="caution">
    <text evidence="2">The sequence shown here is derived from an EMBL/GenBank/DDBJ whole genome shotgun (WGS) entry which is preliminary data.</text>
</comment>